<evidence type="ECO:0000259" key="6">
    <source>
        <dbReference type="PROSITE" id="PS51401"/>
    </source>
</evidence>
<proteinExistence type="predicted"/>
<accession>K1VG28</accession>
<dbReference type="PROSITE" id="PS51203">
    <property type="entry name" value="CS"/>
    <property type="match status" value="1"/>
</dbReference>
<dbReference type="OMA" id="KGYTCCK"/>
<keyword evidence="2" id="KW-0677">Repeat</keyword>
<dbReference type="PROSITE" id="PS51401">
    <property type="entry name" value="CHORD"/>
    <property type="match status" value="2"/>
</dbReference>
<dbReference type="HOGENOM" id="CLU_040079_1_0_1"/>
<keyword evidence="8" id="KW-1185">Reference proteome</keyword>
<dbReference type="OrthoDB" id="1898560at2759"/>
<dbReference type="SUPFAM" id="SSF49764">
    <property type="entry name" value="HSP20-like chaperones"/>
    <property type="match status" value="1"/>
</dbReference>
<evidence type="ECO:0000256" key="1">
    <source>
        <dbReference type="ARBA" id="ARBA00022723"/>
    </source>
</evidence>
<reference evidence="7 8" key="1">
    <citation type="journal article" date="2012" name="Eukaryot. Cell">
        <title>Genome sequence of the Trichosporon asahii environmental strain CBS 8904.</title>
        <authorList>
            <person name="Yang R.Y."/>
            <person name="Li H.T."/>
            <person name="Zhu H."/>
            <person name="Zhou G.P."/>
            <person name="Wang M."/>
            <person name="Wang L."/>
        </authorList>
    </citation>
    <scope>NUCLEOTIDE SEQUENCE [LARGE SCALE GENOMIC DNA]</scope>
    <source>
        <strain evidence="7 8">CBS 8904</strain>
    </source>
</reference>
<feature type="compositionally biased region" description="Basic and acidic residues" evidence="4">
    <location>
        <begin position="65"/>
        <end position="91"/>
    </location>
</feature>
<organism evidence="7 8">
    <name type="scientific">Trichosporon asahii var. asahii (strain CBS 8904)</name>
    <name type="common">Yeast</name>
    <dbReference type="NCBI Taxonomy" id="1220162"/>
    <lineage>
        <taxon>Eukaryota</taxon>
        <taxon>Fungi</taxon>
        <taxon>Dikarya</taxon>
        <taxon>Basidiomycota</taxon>
        <taxon>Agaricomycotina</taxon>
        <taxon>Tremellomycetes</taxon>
        <taxon>Trichosporonales</taxon>
        <taxon>Trichosporonaceae</taxon>
        <taxon>Trichosporon</taxon>
    </lineage>
</organism>
<dbReference type="STRING" id="1220162.K1VG28"/>
<feature type="region of interest" description="Disordered" evidence="4">
    <location>
        <begin position="1"/>
        <end position="21"/>
    </location>
</feature>
<feature type="domain" description="CS" evidence="5">
    <location>
        <begin position="229"/>
        <end position="318"/>
    </location>
</feature>
<dbReference type="AlphaFoldDB" id="K1VG28"/>
<dbReference type="InterPro" id="IPR008978">
    <property type="entry name" value="HSP20-like_chaperone"/>
</dbReference>
<dbReference type="Proteomes" id="UP000006757">
    <property type="component" value="Unassembled WGS sequence"/>
</dbReference>
<dbReference type="Gene3D" id="4.10.1130.20">
    <property type="match status" value="2"/>
</dbReference>
<evidence type="ECO:0000259" key="5">
    <source>
        <dbReference type="PROSITE" id="PS51203"/>
    </source>
</evidence>
<feature type="compositionally biased region" description="Low complexity" evidence="4">
    <location>
        <begin position="96"/>
        <end position="111"/>
    </location>
</feature>
<dbReference type="Gene3D" id="2.60.40.790">
    <property type="match status" value="1"/>
</dbReference>
<dbReference type="eggNOG" id="KOG1667">
    <property type="taxonomic scope" value="Eukaryota"/>
</dbReference>
<feature type="compositionally biased region" description="Acidic residues" evidence="4">
    <location>
        <begin position="134"/>
        <end position="143"/>
    </location>
</feature>
<dbReference type="EMBL" id="AMBO01000364">
    <property type="protein sequence ID" value="EKC99745.1"/>
    <property type="molecule type" value="Genomic_DNA"/>
</dbReference>
<dbReference type="PANTHER" id="PTHR46983">
    <property type="entry name" value="CYSTEINE AND HISTIDINE-RICH DOMAIN-CONTAINING PROTEIN 1"/>
    <property type="match status" value="1"/>
</dbReference>
<dbReference type="PANTHER" id="PTHR46983:SF3">
    <property type="entry name" value="CHPADIPLOID STATE MAINTENANCE PROTEIN CHPA"/>
    <property type="match status" value="1"/>
</dbReference>
<dbReference type="GO" id="GO:0046872">
    <property type="term" value="F:metal ion binding"/>
    <property type="evidence" value="ECO:0007669"/>
    <property type="project" value="UniProtKB-KW"/>
</dbReference>
<dbReference type="InterPro" id="IPR007052">
    <property type="entry name" value="CS_dom"/>
</dbReference>
<feature type="domain" description="CHORD" evidence="6">
    <location>
        <begin position="152"/>
        <end position="216"/>
    </location>
</feature>
<sequence>MARCTHKGCGKEFDPESNPDGDCTYHPGGPVFHEGLKSWSCCNEKNKPVMEFDQFIAIPGCTKGKHTDEVPKAAPAPKKEEVEAPTEKKGGVETYGSAPATAPASGTGTPAPEEPANQTPAVTVATQKQPEPEPQVEEEDDPDIPVPDGAHCKHLGCNAVWKGQDISRGDGPEAVCTYHPQKPIFHEGSKGYLCCKRRVLEFDDFLKIPGCTKGKHLFVGPKPSGKEELVEARVDHYQTPTEVFVSVYAKGVDKATSKVTFGPQSIDLDLHLPGNKRVKRTLTLYGPIVPEKCSYRILGTKVDIELTKPQPASWPLLELPPPGTELPPGYAITFGVSGRTGTVGGKEIVLSAEEQAKHAAKN</sequence>
<evidence type="ECO:0000313" key="7">
    <source>
        <dbReference type="EMBL" id="EKC99745.1"/>
    </source>
</evidence>
<evidence type="ECO:0000256" key="3">
    <source>
        <dbReference type="ARBA" id="ARBA00022833"/>
    </source>
</evidence>
<name>K1VG28_TRIAC</name>
<keyword evidence="1" id="KW-0479">Metal-binding</keyword>
<feature type="region of interest" description="Disordered" evidence="4">
    <location>
        <begin position="61"/>
        <end position="143"/>
    </location>
</feature>
<protein>
    <recommendedName>
        <fullName evidence="9">CORD and CS domain-containing protein</fullName>
    </recommendedName>
</protein>
<feature type="domain" description="CHORD" evidence="6">
    <location>
        <begin position="4"/>
        <end position="66"/>
    </location>
</feature>
<dbReference type="InterPro" id="IPR007051">
    <property type="entry name" value="CHORD_dom"/>
</dbReference>
<dbReference type="InterPro" id="IPR039790">
    <property type="entry name" value="CHRD1"/>
</dbReference>
<dbReference type="InParanoid" id="K1VG28"/>
<keyword evidence="3" id="KW-0862">Zinc</keyword>
<dbReference type="CDD" id="cd06466">
    <property type="entry name" value="p23_CS_SGT1_like"/>
    <property type="match status" value="1"/>
</dbReference>
<evidence type="ECO:0000313" key="8">
    <source>
        <dbReference type="Proteomes" id="UP000006757"/>
    </source>
</evidence>
<comment type="caution">
    <text evidence="7">The sequence shown here is derived from an EMBL/GenBank/DDBJ whole genome shotgun (WGS) entry which is preliminary data.</text>
</comment>
<feature type="compositionally biased region" description="Polar residues" evidence="4">
    <location>
        <begin position="116"/>
        <end position="128"/>
    </location>
</feature>
<evidence type="ECO:0000256" key="4">
    <source>
        <dbReference type="SAM" id="MobiDB-lite"/>
    </source>
</evidence>
<gene>
    <name evidence="7" type="ORF">A1Q2_05966</name>
</gene>
<dbReference type="Pfam" id="PF04969">
    <property type="entry name" value="CS"/>
    <property type="match status" value="1"/>
</dbReference>
<dbReference type="Pfam" id="PF04968">
    <property type="entry name" value="CHORD"/>
    <property type="match status" value="2"/>
</dbReference>
<evidence type="ECO:0000256" key="2">
    <source>
        <dbReference type="ARBA" id="ARBA00022737"/>
    </source>
</evidence>
<evidence type="ECO:0008006" key="9">
    <source>
        <dbReference type="Google" id="ProtNLM"/>
    </source>
</evidence>